<dbReference type="AlphaFoldDB" id="A0A8K0JKN0"/>
<feature type="region of interest" description="Disordered" evidence="1">
    <location>
        <begin position="1"/>
        <end position="33"/>
    </location>
</feature>
<feature type="region of interest" description="Disordered" evidence="1">
    <location>
        <begin position="215"/>
        <end position="303"/>
    </location>
</feature>
<evidence type="ECO:0000256" key="1">
    <source>
        <dbReference type="SAM" id="MobiDB-lite"/>
    </source>
</evidence>
<reference evidence="2" key="1">
    <citation type="submission" date="2020-04" db="EMBL/GenBank/DDBJ databases">
        <title>Analysis of mating type loci in Filobasidium floriforme.</title>
        <authorList>
            <person name="Nowrousian M."/>
        </authorList>
    </citation>
    <scope>NUCLEOTIDE SEQUENCE</scope>
    <source>
        <strain evidence="2">CBS 6242</strain>
    </source>
</reference>
<keyword evidence="3" id="KW-1185">Reference proteome</keyword>
<accession>A0A8K0JKN0</accession>
<comment type="caution">
    <text evidence="2">The sequence shown here is derived from an EMBL/GenBank/DDBJ whole genome shotgun (WGS) entry which is preliminary data.</text>
</comment>
<evidence type="ECO:0000313" key="2">
    <source>
        <dbReference type="EMBL" id="KAG7531071.1"/>
    </source>
</evidence>
<organism evidence="2 3">
    <name type="scientific">Filobasidium floriforme</name>
    <dbReference type="NCBI Taxonomy" id="5210"/>
    <lineage>
        <taxon>Eukaryota</taxon>
        <taxon>Fungi</taxon>
        <taxon>Dikarya</taxon>
        <taxon>Basidiomycota</taxon>
        <taxon>Agaricomycotina</taxon>
        <taxon>Tremellomycetes</taxon>
        <taxon>Filobasidiales</taxon>
        <taxon>Filobasidiaceae</taxon>
        <taxon>Filobasidium</taxon>
    </lineage>
</organism>
<evidence type="ECO:0000313" key="3">
    <source>
        <dbReference type="Proteomes" id="UP000812966"/>
    </source>
</evidence>
<dbReference type="EMBL" id="JABELV010000099">
    <property type="protein sequence ID" value="KAG7531071.1"/>
    <property type="molecule type" value="Genomic_DNA"/>
</dbReference>
<proteinExistence type="predicted"/>
<feature type="compositionally biased region" description="Basic and acidic residues" evidence="1">
    <location>
        <begin position="17"/>
        <end position="33"/>
    </location>
</feature>
<name>A0A8K0JKN0_9TREE</name>
<sequence>MHRQSIQPVRRSSRRKQPPEKLRLTRGQASRDHQYQSIVNAAVTCARHVSQMTSLRDGPPPKAPIIIDSPIQKQPKNTTTARPLKENVLGVQLNAPSTTNIIGNGLPLPLPTQMKVHRPQWPTFQFLDHIQPGLPVPDLNRFNPVIAAGRPPNLAAAGDRAAIPRGEPSGHIVRPLLLPPVPPLTKLAVSGEKYHPGEANLPPFRNVFTPWDLRPYPKSPPTAPSKWRPLPLADQPLPRGRPGPKFEPWATRTELVPPLSLPSQLDKPMSIDLDRETQSWSMCGAEGGKGKGRAGIDQSWNPE</sequence>
<gene>
    <name evidence="2" type="ORF">FFLO_04565</name>
</gene>
<protein>
    <submittedName>
        <fullName evidence="2">Uncharacterized protein</fullName>
    </submittedName>
</protein>
<dbReference type="Proteomes" id="UP000812966">
    <property type="component" value="Unassembled WGS sequence"/>
</dbReference>